<feature type="region of interest" description="Disordered" evidence="1">
    <location>
        <begin position="134"/>
        <end position="192"/>
    </location>
</feature>
<dbReference type="STRING" id="139420.A0A371DNT3"/>
<dbReference type="EMBL" id="KZ857385">
    <property type="protein sequence ID" value="RDX54186.1"/>
    <property type="molecule type" value="Genomic_DNA"/>
</dbReference>
<gene>
    <name evidence="2" type="ORF">OH76DRAFT_1461795</name>
</gene>
<feature type="region of interest" description="Disordered" evidence="1">
    <location>
        <begin position="44"/>
        <end position="66"/>
    </location>
</feature>
<proteinExistence type="predicted"/>
<feature type="compositionally biased region" description="Low complexity" evidence="1">
    <location>
        <begin position="134"/>
        <end position="147"/>
    </location>
</feature>
<evidence type="ECO:0000313" key="2">
    <source>
        <dbReference type="EMBL" id="RDX54186.1"/>
    </source>
</evidence>
<dbReference type="OrthoDB" id="3256870at2759"/>
<evidence type="ECO:0000256" key="1">
    <source>
        <dbReference type="SAM" id="MobiDB-lite"/>
    </source>
</evidence>
<keyword evidence="3" id="KW-1185">Reference proteome</keyword>
<sequence>MLKHPPTHLYLHQQRTVEVIQLIEVPPPPPRSHPYTSTLDSASFASSSCESSDDDSEDDDSVCSSYCSSEENLDAHQAPTYDDTYKTRLNRVLAWRDGFAKATAQLLYEDDAVLPGSCSRSVASPVPTLIVIIAPPSSPVSSSPAPSLKRKADDDADLSSDDDMVSTTFSREPRRGTHPRHPARSRSLPPDEHVRPFAFQQRRLSAHSCSACDACFNTIQSLRLHGKEGPNDACREAVEYGFES</sequence>
<name>A0A371DNT3_9APHY</name>
<protein>
    <submittedName>
        <fullName evidence="2">Uncharacterized protein</fullName>
    </submittedName>
</protein>
<evidence type="ECO:0000313" key="3">
    <source>
        <dbReference type="Proteomes" id="UP000256964"/>
    </source>
</evidence>
<accession>A0A371DNT3</accession>
<feature type="compositionally biased region" description="Acidic residues" evidence="1">
    <location>
        <begin position="154"/>
        <end position="164"/>
    </location>
</feature>
<feature type="compositionally biased region" description="Acidic residues" evidence="1">
    <location>
        <begin position="51"/>
        <end position="61"/>
    </location>
</feature>
<reference evidence="2 3" key="1">
    <citation type="journal article" date="2018" name="Biotechnol. Biofuels">
        <title>Integrative visual omics of the white-rot fungus Polyporus brumalis exposes the biotechnological potential of its oxidative enzymes for delignifying raw plant biomass.</title>
        <authorList>
            <person name="Miyauchi S."/>
            <person name="Rancon A."/>
            <person name="Drula E."/>
            <person name="Hage H."/>
            <person name="Chaduli D."/>
            <person name="Favel A."/>
            <person name="Grisel S."/>
            <person name="Henrissat B."/>
            <person name="Herpoel-Gimbert I."/>
            <person name="Ruiz-Duenas F.J."/>
            <person name="Chevret D."/>
            <person name="Hainaut M."/>
            <person name="Lin J."/>
            <person name="Wang M."/>
            <person name="Pangilinan J."/>
            <person name="Lipzen A."/>
            <person name="Lesage-Meessen L."/>
            <person name="Navarro D."/>
            <person name="Riley R."/>
            <person name="Grigoriev I.V."/>
            <person name="Zhou S."/>
            <person name="Raouche S."/>
            <person name="Rosso M.N."/>
        </authorList>
    </citation>
    <scope>NUCLEOTIDE SEQUENCE [LARGE SCALE GENOMIC DNA]</scope>
    <source>
        <strain evidence="2 3">BRFM 1820</strain>
    </source>
</reference>
<organism evidence="2 3">
    <name type="scientific">Lentinus brumalis</name>
    <dbReference type="NCBI Taxonomy" id="2498619"/>
    <lineage>
        <taxon>Eukaryota</taxon>
        <taxon>Fungi</taxon>
        <taxon>Dikarya</taxon>
        <taxon>Basidiomycota</taxon>
        <taxon>Agaricomycotina</taxon>
        <taxon>Agaricomycetes</taxon>
        <taxon>Polyporales</taxon>
        <taxon>Polyporaceae</taxon>
        <taxon>Lentinus</taxon>
    </lineage>
</organism>
<dbReference type="AlphaFoldDB" id="A0A371DNT3"/>
<dbReference type="Proteomes" id="UP000256964">
    <property type="component" value="Unassembled WGS sequence"/>
</dbReference>